<sequence>MGVVSWRGTENAVVTPPPPIPFHTARARNPVPPALSFGFGCSGAYAEAGPSTPQDTVPGPSRTTEWQARSLSKRRRSSSDVDVDDEPEAEVMDELSKRRRPVRCASSDHSPRRATGGDLGRWLATLDKPALLGMLLELAKDAPTAERMYTLLPTPSVDDALAALHSLEIRLRHMLPTSALPGQVREQYVLSRVRSCLVELHAALMQYMPFFSLASRDEAREPIHPTTTFAFLLGATQCMLRVAHVLPSDEVLGKVHIHDTLLSTYTASAPASRNAADTLAHAIFPALLREWTVWLITVDVQVNQEARMYGQDVVQAWARGLAQLRSPPHSHGATAAAMHVAMEQAASQMHSSIGWLAGPSHRPTWHRSSHAHAMDEGDAV</sequence>
<gene>
    <name evidence="5" type="ORF">MEQU1_002725</name>
</gene>
<feature type="region of interest" description="Disordered" evidence="4">
    <location>
        <begin position="46"/>
        <end position="116"/>
    </location>
</feature>
<protein>
    <recommendedName>
        <fullName evidence="3">Tethering factor for nuclear proteasome STS1</fullName>
    </recommendedName>
</protein>
<feature type="region of interest" description="Disordered" evidence="4">
    <location>
        <begin position="360"/>
        <end position="380"/>
    </location>
</feature>
<dbReference type="Proteomes" id="UP001214415">
    <property type="component" value="Chromosome 5"/>
</dbReference>
<dbReference type="InterPro" id="IPR013868">
    <property type="entry name" value="Cut8/Sts1_fam"/>
</dbReference>
<dbReference type="Gene3D" id="1.20.58.1590">
    <property type="entry name" value="Tethering factor for nuclear proteasome Cut8/Sts1"/>
    <property type="match status" value="1"/>
</dbReference>
<keyword evidence="3" id="KW-0963">Cytoplasm</keyword>
<dbReference type="AlphaFoldDB" id="A0AAF0EEC3"/>
<dbReference type="GO" id="GO:0031144">
    <property type="term" value="P:proteasome localization"/>
    <property type="evidence" value="ECO:0007669"/>
    <property type="project" value="UniProtKB-UniRule"/>
</dbReference>
<evidence type="ECO:0000313" key="5">
    <source>
        <dbReference type="EMBL" id="WFD24028.1"/>
    </source>
</evidence>
<comment type="subcellular location">
    <subcellularLocation>
        <location evidence="3">Cytoplasm</location>
    </subcellularLocation>
    <subcellularLocation>
        <location evidence="3">Nucleus</location>
    </subcellularLocation>
</comment>
<dbReference type="InterPro" id="IPR038422">
    <property type="entry name" value="Cut8/Sts1_sf"/>
</dbReference>
<dbReference type="EMBL" id="CP119904">
    <property type="protein sequence ID" value="WFD24028.1"/>
    <property type="molecule type" value="Genomic_DNA"/>
</dbReference>
<comment type="function">
    <text evidence="3">Involved in ubiquitin-mediated protein degradation. Regulatory factor in the ubiquitin/proteasome pathway that controls the turnover of proteasome substrates. Targets proteasomes to the nucleus and facilitates the degradation of nuclear proteins.</text>
</comment>
<feature type="compositionally biased region" description="Acidic residues" evidence="4">
    <location>
        <begin position="81"/>
        <end position="93"/>
    </location>
</feature>
<dbReference type="GO" id="GO:0031965">
    <property type="term" value="C:nuclear membrane"/>
    <property type="evidence" value="ECO:0007669"/>
    <property type="project" value="TreeGrafter"/>
</dbReference>
<comment type="subunit">
    <text evidence="3">Binds the proteasome.</text>
</comment>
<dbReference type="GO" id="GO:0070628">
    <property type="term" value="F:proteasome binding"/>
    <property type="evidence" value="ECO:0007669"/>
    <property type="project" value="TreeGrafter"/>
</dbReference>
<dbReference type="GO" id="GO:0005737">
    <property type="term" value="C:cytoplasm"/>
    <property type="evidence" value="ECO:0007669"/>
    <property type="project" value="UniProtKB-SubCell"/>
</dbReference>
<evidence type="ECO:0000256" key="3">
    <source>
        <dbReference type="RuleBase" id="RU368013"/>
    </source>
</evidence>
<feature type="compositionally biased region" description="Polar residues" evidence="4">
    <location>
        <begin position="51"/>
        <end position="67"/>
    </location>
</feature>
<proteinExistence type="inferred from homology"/>
<dbReference type="PANTHER" id="PTHR28032">
    <property type="entry name" value="FI02826P"/>
    <property type="match status" value="1"/>
</dbReference>
<evidence type="ECO:0000256" key="1">
    <source>
        <dbReference type="ARBA" id="ARBA00006199"/>
    </source>
</evidence>
<keyword evidence="2 3" id="KW-0539">Nucleus</keyword>
<keyword evidence="3" id="KW-0653">Protein transport</keyword>
<dbReference type="PANTHER" id="PTHR28032:SF1">
    <property type="entry name" value="FI02826P"/>
    <property type="match status" value="1"/>
</dbReference>
<name>A0AAF0EEC3_9BASI</name>
<keyword evidence="6" id="KW-1185">Reference proteome</keyword>
<accession>A0AAF0EEC3</accession>
<organism evidence="5 6">
    <name type="scientific">Malassezia equina</name>
    <dbReference type="NCBI Taxonomy" id="1381935"/>
    <lineage>
        <taxon>Eukaryota</taxon>
        <taxon>Fungi</taxon>
        <taxon>Dikarya</taxon>
        <taxon>Basidiomycota</taxon>
        <taxon>Ustilaginomycotina</taxon>
        <taxon>Malasseziomycetes</taxon>
        <taxon>Malasseziales</taxon>
        <taxon>Malasseziaceae</taxon>
        <taxon>Malassezia</taxon>
    </lineage>
</organism>
<dbReference type="GO" id="GO:0071630">
    <property type="term" value="P:nuclear protein quality control by the ubiquitin-proteasome system"/>
    <property type="evidence" value="ECO:0007669"/>
    <property type="project" value="UniProtKB-UniRule"/>
</dbReference>
<keyword evidence="3" id="KW-0813">Transport</keyword>
<evidence type="ECO:0000313" key="6">
    <source>
        <dbReference type="Proteomes" id="UP001214415"/>
    </source>
</evidence>
<reference evidence="5" key="1">
    <citation type="submission" date="2023-03" db="EMBL/GenBank/DDBJ databases">
        <title>Mating type loci evolution in Malassezia.</title>
        <authorList>
            <person name="Coelho M.A."/>
        </authorList>
    </citation>
    <scope>NUCLEOTIDE SEQUENCE</scope>
    <source>
        <strain evidence="5">CBS 12830</strain>
    </source>
</reference>
<comment type="similarity">
    <text evidence="1 3">Belongs to the cut8/STS1 family.</text>
</comment>
<evidence type="ECO:0000256" key="2">
    <source>
        <dbReference type="ARBA" id="ARBA00023242"/>
    </source>
</evidence>
<dbReference type="Pfam" id="PF08559">
    <property type="entry name" value="Cut8"/>
    <property type="match status" value="1"/>
</dbReference>
<dbReference type="GO" id="GO:0015031">
    <property type="term" value="P:protein transport"/>
    <property type="evidence" value="ECO:0007669"/>
    <property type="project" value="UniProtKB-UniRule"/>
</dbReference>
<evidence type="ECO:0000256" key="4">
    <source>
        <dbReference type="SAM" id="MobiDB-lite"/>
    </source>
</evidence>